<name>A0AAJ8BRF1_ASPNG</name>
<proteinExistence type="predicted"/>
<reference evidence="1" key="2">
    <citation type="submission" date="2025-08" db="UniProtKB">
        <authorList>
            <consortium name="RefSeq"/>
        </authorList>
    </citation>
    <scope>IDENTIFICATION</scope>
</reference>
<dbReference type="AlphaFoldDB" id="A0AAJ8BRF1"/>
<dbReference type="VEuPathDB" id="FungiDB:An14g04440"/>
<evidence type="ECO:0000313" key="1">
    <source>
        <dbReference type="RefSeq" id="XP_059602303.1"/>
    </source>
</evidence>
<sequence>MAFCSVCCIGIVTVFYAIAISDIARAVQYYHYSYHSPGHILGLFC</sequence>
<organism evidence="1">
    <name type="scientific">Aspergillus niger</name>
    <dbReference type="NCBI Taxonomy" id="5061"/>
    <lineage>
        <taxon>Eukaryota</taxon>
        <taxon>Fungi</taxon>
        <taxon>Dikarya</taxon>
        <taxon>Ascomycota</taxon>
        <taxon>Pezizomycotina</taxon>
        <taxon>Eurotiomycetes</taxon>
        <taxon>Eurotiomycetidae</taxon>
        <taxon>Eurotiales</taxon>
        <taxon>Aspergillaceae</taxon>
        <taxon>Aspergillus</taxon>
        <taxon>Aspergillus subgen. Circumdati</taxon>
    </lineage>
</organism>
<gene>
    <name evidence="1" type="ORF">An14g04440</name>
</gene>
<dbReference type="KEGG" id="ang:An14g04440"/>
<dbReference type="GeneID" id="84592993"/>
<dbReference type="RefSeq" id="XP_059602303.1">
    <property type="nucleotide sequence ID" value="XM_059744233.1"/>
</dbReference>
<reference evidence="1" key="1">
    <citation type="submission" date="2025-02" db="EMBL/GenBank/DDBJ databases">
        <authorList>
            <consortium name="NCBI Genome Project"/>
        </authorList>
    </citation>
    <scope>NUCLEOTIDE SEQUENCE</scope>
</reference>
<accession>A0AAJ8BRF1</accession>
<protein>
    <submittedName>
        <fullName evidence="1">Uncharacterized protein</fullName>
    </submittedName>
</protein>